<dbReference type="Proteomes" id="UP001604277">
    <property type="component" value="Unassembled WGS sequence"/>
</dbReference>
<evidence type="ECO:0000313" key="2">
    <source>
        <dbReference type="Proteomes" id="UP001604277"/>
    </source>
</evidence>
<dbReference type="AlphaFoldDB" id="A0ABD1RHY1"/>
<comment type="caution">
    <text evidence="1">The sequence shown here is derived from an EMBL/GenBank/DDBJ whole genome shotgun (WGS) entry which is preliminary data.</text>
</comment>
<reference evidence="2" key="1">
    <citation type="submission" date="2024-07" db="EMBL/GenBank/DDBJ databases">
        <title>Two chromosome-level genome assemblies of Korean endemic species Abeliophyllum distichum and Forsythia ovata (Oleaceae).</title>
        <authorList>
            <person name="Jang H."/>
        </authorList>
    </citation>
    <scope>NUCLEOTIDE SEQUENCE [LARGE SCALE GENOMIC DNA]</scope>
</reference>
<keyword evidence="2" id="KW-1185">Reference proteome</keyword>
<protein>
    <submittedName>
        <fullName evidence="1">Uncharacterized protein</fullName>
    </submittedName>
</protein>
<evidence type="ECO:0000313" key="1">
    <source>
        <dbReference type="EMBL" id="KAL2487616.1"/>
    </source>
</evidence>
<accession>A0ABD1RHY1</accession>
<proteinExistence type="predicted"/>
<name>A0ABD1RHY1_9LAMI</name>
<dbReference type="EMBL" id="JBFOLJ010000012">
    <property type="protein sequence ID" value="KAL2487616.1"/>
    <property type="molecule type" value="Genomic_DNA"/>
</dbReference>
<gene>
    <name evidence="1" type="ORF">Fot_40908</name>
</gene>
<sequence>MAGKTNSNWKQLMQPANNTWGGILVYSKSAEIVIANEPPGAKVSRFQHTAPAIEPTPLEGSKYHKEQSAFLPGVQPPPHAPPMASACGLHALSLQSSTRQPGSFISLPGFQQYHLRTLTPTG</sequence>
<organism evidence="1 2">
    <name type="scientific">Forsythia ovata</name>
    <dbReference type="NCBI Taxonomy" id="205694"/>
    <lineage>
        <taxon>Eukaryota</taxon>
        <taxon>Viridiplantae</taxon>
        <taxon>Streptophyta</taxon>
        <taxon>Embryophyta</taxon>
        <taxon>Tracheophyta</taxon>
        <taxon>Spermatophyta</taxon>
        <taxon>Magnoliopsida</taxon>
        <taxon>eudicotyledons</taxon>
        <taxon>Gunneridae</taxon>
        <taxon>Pentapetalae</taxon>
        <taxon>asterids</taxon>
        <taxon>lamiids</taxon>
        <taxon>Lamiales</taxon>
        <taxon>Oleaceae</taxon>
        <taxon>Forsythieae</taxon>
        <taxon>Forsythia</taxon>
    </lineage>
</organism>